<dbReference type="CDD" id="cd07061">
    <property type="entry name" value="HP_HAP_like"/>
    <property type="match status" value="1"/>
</dbReference>
<evidence type="ECO:0000313" key="14">
    <source>
        <dbReference type="EMBL" id="CAG8751075.1"/>
    </source>
</evidence>
<keyword evidence="6" id="KW-0732">Signal</keyword>
<keyword evidence="15" id="KW-1185">Reference proteome</keyword>
<dbReference type="GO" id="GO:0016020">
    <property type="term" value="C:membrane"/>
    <property type="evidence" value="ECO:0007669"/>
    <property type="project" value="UniProtKB-SubCell"/>
</dbReference>
<dbReference type="PANTHER" id="PTHR20963:SF8">
    <property type="entry name" value="MULTIPLE INOSITOL POLYPHOSPHATE PHOSPHATASE 1"/>
    <property type="match status" value="1"/>
</dbReference>
<dbReference type="GO" id="GO:0003993">
    <property type="term" value="F:acid phosphatase activity"/>
    <property type="evidence" value="ECO:0007669"/>
    <property type="project" value="TreeGrafter"/>
</dbReference>
<comment type="catalytic activity">
    <reaction evidence="10">
        <text>1D-myo-inositol 1,2,5,6-tetrakisphosphate + H2O = 1D-myo-inositol 1,2,6-trisphosphate + phosphate</text>
        <dbReference type="Rhea" id="RHEA:77119"/>
        <dbReference type="ChEBI" id="CHEBI:15377"/>
        <dbReference type="ChEBI" id="CHEBI:43474"/>
        <dbReference type="ChEBI" id="CHEBI:195535"/>
        <dbReference type="ChEBI" id="CHEBI:195537"/>
        <dbReference type="EC" id="3.1.3.62"/>
    </reaction>
    <physiologicalReaction direction="left-to-right" evidence="10">
        <dbReference type="Rhea" id="RHEA:77120"/>
    </physiologicalReaction>
</comment>
<comment type="similarity">
    <text evidence="2">Belongs to the histidine acid phosphatase family. MINPP1 subfamily.</text>
</comment>
<feature type="non-terminal residue" evidence="14">
    <location>
        <position position="1"/>
    </location>
</feature>
<dbReference type="OrthoDB" id="6509975at2759"/>
<dbReference type="AlphaFoldDB" id="A0A9N9IW32"/>
<evidence type="ECO:0000256" key="5">
    <source>
        <dbReference type="ARBA" id="ARBA00018097"/>
    </source>
</evidence>
<organism evidence="14 15">
    <name type="scientific">Racocetra fulgida</name>
    <dbReference type="NCBI Taxonomy" id="60492"/>
    <lineage>
        <taxon>Eukaryota</taxon>
        <taxon>Fungi</taxon>
        <taxon>Fungi incertae sedis</taxon>
        <taxon>Mucoromycota</taxon>
        <taxon>Glomeromycotina</taxon>
        <taxon>Glomeromycetes</taxon>
        <taxon>Diversisporales</taxon>
        <taxon>Gigasporaceae</taxon>
        <taxon>Racocetra</taxon>
    </lineage>
</organism>
<comment type="subcellular location">
    <subcellularLocation>
        <location evidence="1">Membrane</location>
    </subcellularLocation>
</comment>
<dbReference type="PANTHER" id="PTHR20963">
    <property type="entry name" value="MULTIPLE INOSITOL POLYPHOSPHATE PHOSPHATASE-RELATED"/>
    <property type="match status" value="1"/>
</dbReference>
<evidence type="ECO:0000256" key="7">
    <source>
        <dbReference type="ARBA" id="ARBA00022801"/>
    </source>
</evidence>
<evidence type="ECO:0000313" key="15">
    <source>
        <dbReference type="Proteomes" id="UP000789396"/>
    </source>
</evidence>
<evidence type="ECO:0000256" key="9">
    <source>
        <dbReference type="ARBA" id="ARBA00031642"/>
    </source>
</evidence>
<dbReference type="InterPro" id="IPR029033">
    <property type="entry name" value="His_PPase_superfam"/>
</dbReference>
<evidence type="ECO:0000256" key="4">
    <source>
        <dbReference type="ARBA" id="ARBA00013040"/>
    </source>
</evidence>
<gene>
    <name evidence="14" type="ORF">RFULGI_LOCUS13599</name>
</gene>
<dbReference type="EC" id="3.1.3.62" evidence="4"/>
<feature type="non-terminal residue" evidence="14">
    <location>
        <position position="282"/>
    </location>
</feature>
<reference evidence="14" key="1">
    <citation type="submission" date="2021-06" db="EMBL/GenBank/DDBJ databases">
        <authorList>
            <person name="Kallberg Y."/>
            <person name="Tangrot J."/>
            <person name="Rosling A."/>
        </authorList>
    </citation>
    <scope>NUCLEOTIDE SEQUENCE</scope>
    <source>
        <strain evidence="14">IN212</strain>
    </source>
</reference>
<dbReference type="InterPro" id="IPR000560">
    <property type="entry name" value="His_Pase_clade-2"/>
</dbReference>
<proteinExistence type="inferred from homology"/>
<evidence type="ECO:0000256" key="11">
    <source>
        <dbReference type="ARBA" id="ARBA00043671"/>
    </source>
</evidence>
<comment type="catalytic activity">
    <reaction evidence="13">
        <text>(2R)-2,3-bisphosphoglycerate + H2O = (2R)-2-phosphoglycerate + phosphate</text>
        <dbReference type="Rhea" id="RHEA:27381"/>
        <dbReference type="ChEBI" id="CHEBI:15377"/>
        <dbReference type="ChEBI" id="CHEBI:43474"/>
        <dbReference type="ChEBI" id="CHEBI:58248"/>
        <dbReference type="ChEBI" id="CHEBI:58289"/>
        <dbReference type="EC" id="3.1.3.80"/>
    </reaction>
    <physiologicalReaction direction="left-to-right" evidence="13">
        <dbReference type="Rhea" id="RHEA:27382"/>
    </physiologicalReaction>
</comment>
<keyword evidence="7" id="KW-0378">Hydrolase</keyword>
<keyword evidence="8" id="KW-0472">Membrane</keyword>
<comment type="caution">
    <text evidence="14">The sequence shown here is derived from an EMBL/GenBank/DDBJ whole genome shotgun (WGS) entry which is preliminary data.</text>
</comment>
<evidence type="ECO:0000256" key="1">
    <source>
        <dbReference type="ARBA" id="ARBA00004370"/>
    </source>
</evidence>
<evidence type="ECO:0000256" key="8">
    <source>
        <dbReference type="ARBA" id="ARBA00023136"/>
    </source>
</evidence>
<dbReference type="GO" id="GO:0034417">
    <property type="term" value="F:bisphosphoglycerate 3-phosphatase activity"/>
    <property type="evidence" value="ECO:0007669"/>
    <property type="project" value="UniProtKB-EC"/>
</dbReference>
<dbReference type="EMBL" id="CAJVPZ010036356">
    <property type="protein sequence ID" value="CAG8751075.1"/>
    <property type="molecule type" value="Genomic_DNA"/>
</dbReference>
<evidence type="ECO:0000256" key="12">
    <source>
        <dbReference type="ARBA" id="ARBA00043691"/>
    </source>
</evidence>
<evidence type="ECO:0000256" key="6">
    <source>
        <dbReference type="ARBA" id="ARBA00022729"/>
    </source>
</evidence>
<dbReference type="SUPFAM" id="SSF53254">
    <property type="entry name" value="Phosphoglycerate mutase-like"/>
    <property type="match status" value="1"/>
</dbReference>
<evidence type="ECO:0000256" key="13">
    <source>
        <dbReference type="ARBA" id="ARBA00043832"/>
    </source>
</evidence>
<protein>
    <recommendedName>
        <fullName evidence="5">Multiple inositol polyphosphate phosphatase 1</fullName>
        <ecNumber evidence="4">3.1.3.62</ecNumber>
        <ecNumber evidence="3">3.1.3.80</ecNumber>
    </recommendedName>
    <alternativeName>
        <fullName evidence="9">2,3-bisphosphoglycerate 3-phosphatase</fullName>
    </alternativeName>
</protein>
<comment type="catalytic activity">
    <reaction evidence="12">
        <text>1D-myo-inositol hexakisphosphate + H2O = 1D-myo-inositol 1,2,4,5,6-pentakisphosphate + phosphate</text>
        <dbReference type="Rhea" id="RHEA:16989"/>
        <dbReference type="ChEBI" id="CHEBI:15377"/>
        <dbReference type="ChEBI" id="CHEBI:43474"/>
        <dbReference type="ChEBI" id="CHEBI:57798"/>
        <dbReference type="ChEBI" id="CHEBI:58130"/>
        <dbReference type="EC" id="3.1.3.62"/>
    </reaction>
    <physiologicalReaction direction="left-to-right" evidence="12">
        <dbReference type="Rhea" id="RHEA:16990"/>
    </physiologicalReaction>
</comment>
<dbReference type="GO" id="GO:0052745">
    <property type="term" value="F:inositol phosphate phosphatase activity"/>
    <property type="evidence" value="ECO:0007669"/>
    <property type="project" value="TreeGrafter"/>
</dbReference>
<dbReference type="Gene3D" id="3.40.50.1240">
    <property type="entry name" value="Phosphoglycerate mutase-like"/>
    <property type="match status" value="1"/>
</dbReference>
<evidence type="ECO:0000256" key="2">
    <source>
        <dbReference type="ARBA" id="ARBA00008422"/>
    </source>
</evidence>
<accession>A0A9N9IW32</accession>
<sequence length="282" mass="33208">PKNPFPMEKNYRLTTRGKVECYYSGLQSHKRYEKFWKNVEYDVDVVKFQAATSIHLVFAIVLNNFTLYKDQTSSYRNKTLVLIAERMTKKYNISPPLDPILIPDIFYYCEFYLLHFNRADTWCALLSDDDLILARYHWNMRDYYLYSYGNPLNEQLGCAYITQFVNSVEDYLNGKSRMVADIKIGQAFTETVVLTTLGLYKNEYPLTADLTLEQMKSLKNIIQNVFYWTSTMYFEIYTSPGKDALLRLVVNFKPYIIPGCNGEYCKWSKFKDILSSKINCDF</sequence>
<evidence type="ECO:0000256" key="10">
    <source>
        <dbReference type="ARBA" id="ARBA00043668"/>
    </source>
</evidence>
<comment type="catalytic activity">
    <reaction evidence="11">
        <text>1D-myo-inositol 1,2,4,5,6-pentakisphosphate + H2O = 1D-myo-inositol 1,2,5,6-tetrakisphosphate + phosphate</text>
        <dbReference type="Rhea" id="RHEA:77115"/>
        <dbReference type="ChEBI" id="CHEBI:15377"/>
        <dbReference type="ChEBI" id="CHEBI:43474"/>
        <dbReference type="ChEBI" id="CHEBI:57798"/>
        <dbReference type="ChEBI" id="CHEBI:195535"/>
        <dbReference type="EC" id="3.1.3.62"/>
    </reaction>
    <physiologicalReaction direction="left-to-right" evidence="11">
        <dbReference type="Rhea" id="RHEA:77116"/>
    </physiologicalReaction>
</comment>
<name>A0A9N9IW32_9GLOM</name>
<dbReference type="Proteomes" id="UP000789396">
    <property type="component" value="Unassembled WGS sequence"/>
</dbReference>
<dbReference type="EC" id="3.1.3.80" evidence="3"/>
<evidence type="ECO:0000256" key="3">
    <source>
        <dbReference type="ARBA" id="ARBA00012976"/>
    </source>
</evidence>